<dbReference type="GO" id="GO:0035721">
    <property type="term" value="P:intraciliary retrograde transport"/>
    <property type="evidence" value="ECO:0007669"/>
    <property type="project" value="TreeGrafter"/>
</dbReference>
<accession>A0A8J2MD03</accession>
<name>A0A8J2MD03_9HEXA</name>
<dbReference type="GO" id="GO:0030991">
    <property type="term" value="C:intraciliary transport particle A"/>
    <property type="evidence" value="ECO:0007669"/>
    <property type="project" value="TreeGrafter"/>
</dbReference>
<dbReference type="GO" id="GO:0005929">
    <property type="term" value="C:cilium"/>
    <property type="evidence" value="ECO:0007669"/>
    <property type="project" value="GOC"/>
</dbReference>
<dbReference type="Proteomes" id="UP000708208">
    <property type="component" value="Unassembled WGS sequence"/>
</dbReference>
<protein>
    <recommendedName>
        <fullName evidence="1">Tetratricopeptide repeat protein 21A/21B C-terminal ARM domain-containing protein</fullName>
    </recommendedName>
</protein>
<dbReference type="InterPro" id="IPR056834">
    <property type="entry name" value="ARM_TT21_C"/>
</dbReference>
<reference evidence="2" key="1">
    <citation type="submission" date="2021-06" db="EMBL/GenBank/DDBJ databases">
        <authorList>
            <person name="Hodson N. C."/>
            <person name="Mongue J. A."/>
            <person name="Jaron S. K."/>
        </authorList>
    </citation>
    <scope>NUCLEOTIDE SEQUENCE</scope>
</reference>
<comment type="caution">
    <text evidence="2">The sequence shown here is derived from an EMBL/GenBank/DDBJ whole genome shotgun (WGS) entry which is preliminary data.</text>
</comment>
<feature type="domain" description="Tetratricopeptide repeat protein 21A/21B C-terminal ARM" evidence="1">
    <location>
        <begin position="2"/>
        <end position="128"/>
    </location>
</feature>
<evidence type="ECO:0000313" key="3">
    <source>
        <dbReference type="Proteomes" id="UP000708208"/>
    </source>
</evidence>
<dbReference type="AlphaFoldDB" id="A0A8J2MD03"/>
<organism evidence="2 3">
    <name type="scientific">Allacma fusca</name>
    <dbReference type="NCBI Taxonomy" id="39272"/>
    <lineage>
        <taxon>Eukaryota</taxon>
        <taxon>Metazoa</taxon>
        <taxon>Ecdysozoa</taxon>
        <taxon>Arthropoda</taxon>
        <taxon>Hexapoda</taxon>
        <taxon>Collembola</taxon>
        <taxon>Symphypleona</taxon>
        <taxon>Sminthuridae</taxon>
        <taxon>Allacma</taxon>
    </lineage>
</organism>
<keyword evidence="3" id="KW-1185">Reference proteome</keyword>
<dbReference type="OrthoDB" id="10259630at2759"/>
<dbReference type="PANTHER" id="PTHR14699">
    <property type="entry name" value="STI2 PROTEIN-RELATED"/>
    <property type="match status" value="1"/>
</dbReference>
<proteinExistence type="predicted"/>
<sequence>MKSNWTVDDAEYLERCWLLLADIYIQSSKFDLATDLIKKILTYNKSCMKATEYLGFIMEKEQAYADAAINYEQAWKLTNCSNPSLGYKLGFNYLKAKRYTDAIDVCHVVLGKHPNYPKIKKDIMDKARASLRA</sequence>
<dbReference type="EMBL" id="CAJVCH010571012">
    <property type="protein sequence ID" value="CAG7836405.1"/>
    <property type="molecule type" value="Genomic_DNA"/>
</dbReference>
<dbReference type="PANTHER" id="PTHR14699:SF0">
    <property type="entry name" value="TETRATRICOPEPTIDE REPEAT PROTEIN 21 HOMOLOG"/>
    <property type="match status" value="1"/>
</dbReference>
<evidence type="ECO:0000313" key="2">
    <source>
        <dbReference type="EMBL" id="CAG7836405.1"/>
    </source>
</evidence>
<dbReference type="GO" id="GO:0061512">
    <property type="term" value="P:protein localization to cilium"/>
    <property type="evidence" value="ECO:0007669"/>
    <property type="project" value="TreeGrafter"/>
</dbReference>
<gene>
    <name evidence="2" type="ORF">AFUS01_LOCUS45652</name>
</gene>
<dbReference type="InterPro" id="IPR040364">
    <property type="entry name" value="TTC21A/TTC21B"/>
</dbReference>
<evidence type="ECO:0000259" key="1">
    <source>
        <dbReference type="Pfam" id="PF25063"/>
    </source>
</evidence>
<dbReference type="Pfam" id="PF25063">
    <property type="entry name" value="ARM_TT21_C"/>
    <property type="match status" value="1"/>
</dbReference>